<keyword evidence="2" id="KW-0805">Transcription regulation</keyword>
<keyword evidence="8" id="KW-1185">Reference proteome</keyword>
<dbReference type="AlphaFoldDB" id="A0A517XWN2"/>
<keyword evidence="3" id="KW-0731">Sigma factor</keyword>
<dbReference type="InterPro" id="IPR036388">
    <property type="entry name" value="WH-like_DNA-bd_sf"/>
</dbReference>
<dbReference type="Gene3D" id="1.10.1740.10">
    <property type="match status" value="1"/>
</dbReference>
<comment type="similarity">
    <text evidence="1">Belongs to the sigma-70 factor family. ECF subfamily.</text>
</comment>
<sequence length="631" mass="67983">MDATEFLRRQVISLAYRQLSAAELMTRASAGDVEAYIALVCLKFPVVAAVSRGVLGPVAAVEDVAQEVFVQLWRQREGIRSADAIDGWLAQTARNLALKLVTRESQQQAVGVEWWQRRGRVTETDLPDAAALVGELEQRLRQLIATRPGQEQQVLRAAEHAEGDAQAAASLGLSVNSYRVRLHRARQKLRRLLEKAGLLPGLVVGATVGGARRAGAAVAALWARRLGKVFLVTCVLTAGVAGGVAWQAQRVGPVAERHTAPVPTGGPVETLQARNLRIARDEVAGGVRDIFQKFYPPPHAVEVSCVRAFGSEVEVELRVTPPPPAITQLAAVSRGRYCVFRRKLRVDSQPAGQTGWYRMNSEKPIAIKLPSLSAAGREVVRGREEYAATERLFDRLPKDDRAEAEQLRQLFGPPGGEVLLPTGGLGTSSFPDGMILSADGGGLYVRDGAGSWRYAGECPGWFPVVADGQVFCFESGVIRSRPLAEPTAPWVRRCDEPPLGPGDRATGELFVAGGRLCMAMEPHGLNSRPLADPAAGWVRTTHPVQPSGFAVVGDSLYGKDVERLFERPAGQLDAAWVPAGPWPAGCLWLVADGTRLLAYGRGPGPIYARPVGAAADVPWTAVGRVHDPYQR</sequence>
<dbReference type="RefSeq" id="WP_145241220.1">
    <property type="nucleotide sequence ID" value="NZ_CP036273.1"/>
</dbReference>
<dbReference type="InterPro" id="IPR013324">
    <property type="entry name" value="RNA_pol_sigma_r3/r4-like"/>
</dbReference>
<evidence type="ECO:0000256" key="2">
    <source>
        <dbReference type="ARBA" id="ARBA00023015"/>
    </source>
</evidence>
<dbReference type="Proteomes" id="UP000319576">
    <property type="component" value="Chromosome"/>
</dbReference>
<dbReference type="Gene3D" id="1.10.10.10">
    <property type="entry name" value="Winged helix-like DNA-binding domain superfamily/Winged helix DNA-binding domain"/>
    <property type="match status" value="1"/>
</dbReference>
<dbReference type="EMBL" id="CP036273">
    <property type="protein sequence ID" value="QDU21913.1"/>
    <property type="molecule type" value="Genomic_DNA"/>
</dbReference>
<name>A0A517XWN2_9BACT</name>
<evidence type="ECO:0000256" key="5">
    <source>
        <dbReference type="ARBA" id="ARBA00023163"/>
    </source>
</evidence>
<dbReference type="PANTHER" id="PTHR43133:SF8">
    <property type="entry name" value="RNA POLYMERASE SIGMA FACTOR HI_1459-RELATED"/>
    <property type="match status" value="1"/>
</dbReference>
<organism evidence="7 8">
    <name type="scientific">Urbifossiella limnaea</name>
    <dbReference type="NCBI Taxonomy" id="2528023"/>
    <lineage>
        <taxon>Bacteria</taxon>
        <taxon>Pseudomonadati</taxon>
        <taxon>Planctomycetota</taxon>
        <taxon>Planctomycetia</taxon>
        <taxon>Gemmatales</taxon>
        <taxon>Gemmataceae</taxon>
        <taxon>Urbifossiella</taxon>
    </lineage>
</organism>
<evidence type="ECO:0000259" key="6">
    <source>
        <dbReference type="Pfam" id="PF04542"/>
    </source>
</evidence>
<accession>A0A517XWN2</accession>
<dbReference type="GO" id="GO:0003677">
    <property type="term" value="F:DNA binding"/>
    <property type="evidence" value="ECO:0007669"/>
    <property type="project" value="UniProtKB-KW"/>
</dbReference>
<proteinExistence type="inferred from homology"/>
<gene>
    <name evidence="7" type="primary">rpoE_5</name>
    <name evidence="7" type="ORF">ETAA1_38860</name>
</gene>
<feature type="domain" description="RNA polymerase sigma-70 region 2" evidence="6">
    <location>
        <begin position="45"/>
        <end position="105"/>
    </location>
</feature>
<protein>
    <submittedName>
        <fullName evidence="7">ECF RNA polymerase sigma-E factor</fullName>
    </submittedName>
</protein>
<keyword evidence="4" id="KW-0238">DNA-binding</keyword>
<dbReference type="PANTHER" id="PTHR43133">
    <property type="entry name" value="RNA POLYMERASE ECF-TYPE SIGMA FACTO"/>
    <property type="match status" value="1"/>
</dbReference>
<dbReference type="InterPro" id="IPR039425">
    <property type="entry name" value="RNA_pol_sigma-70-like"/>
</dbReference>
<dbReference type="Pfam" id="PF04542">
    <property type="entry name" value="Sigma70_r2"/>
    <property type="match status" value="1"/>
</dbReference>
<dbReference type="InterPro" id="IPR013325">
    <property type="entry name" value="RNA_pol_sigma_r2"/>
</dbReference>
<evidence type="ECO:0000313" key="8">
    <source>
        <dbReference type="Proteomes" id="UP000319576"/>
    </source>
</evidence>
<dbReference type="InterPro" id="IPR007627">
    <property type="entry name" value="RNA_pol_sigma70_r2"/>
</dbReference>
<dbReference type="SUPFAM" id="SSF88659">
    <property type="entry name" value="Sigma3 and sigma4 domains of RNA polymerase sigma factors"/>
    <property type="match status" value="1"/>
</dbReference>
<dbReference type="GO" id="GO:0006352">
    <property type="term" value="P:DNA-templated transcription initiation"/>
    <property type="evidence" value="ECO:0007669"/>
    <property type="project" value="InterPro"/>
</dbReference>
<evidence type="ECO:0000256" key="3">
    <source>
        <dbReference type="ARBA" id="ARBA00023082"/>
    </source>
</evidence>
<dbReference type="KEGG" id="uli:ETAA1_38860"/>
<evidence type="ECO:0000256" key="1">
    <source>
        <dbReference type="ARBA" id="ARBA00010641"/>
    </source>
</evidence>
<reference evidence="7 8" key="1">
    <citation type="submission" date="2019-02" db="EMBL/GenBank/DDBJ databases">
        <title>Deep-cultivation of Planctomycetes and their phenomic and genomic characterization uncovers novel biology.</title>
        <authorList>
            <person name="Wiegand S."/>
            <person name="Jogler M."/>
            <person name="Boedeker C."/>
            <person name="Pinto D."/>
            <person name="Vollmers J."/>
            <person name="Rivas-Marin E."/>
            <person name="Kohn T."/>
            <person name="Peeters S.H."/>
            <person name="Heuer A."/>
            <person name="Rast P."/>
            <person name="Oberbeckmann S."/>
            <person name="Bunk B."/>
            <person name="Jeske O."/>
            <person name="Meyerdierks A."/>
            <person name="Storesund J.E."/>
            <person name="Kallscheuer N."/>
            <person name="Luecker S."/>
            <person name="Lage O.M."/>
            <person name="Pohl T."/>
            <person name="Merkel B.J."/>
            <person name="Hornburger P."/>
            <person name="Mueller R.-W."/>
            <person name="Bruemmer F."/>
            <person name="Labrenz M."/>
            <person name="Spormann A.M."/>
            <person name="Op den Camp H."/>
            <person name="Overmann J."/>
            <person name="Amann R."/>
            <person name="Jetten M.S.M."/>
            <person name="Mascher T."/>
            <person name="Medema M.H."/>
            <person name="Devos D.P."/>
            <person name="Kaster A.-K."/>
            <person name="Ovreas L."/>
            <person name="Rohde M."/>
            <person name="Galperin M.Y."/>
            <person name="Jogler C."/>
        </authorList>
    </citation>
    <scope>NUCLEOTIDE SEQUENCE [LARGE SCALE GENOMIC DNA]</scope>
    <source>
        <strain evidence="7 8">ETA_A1</strain>
    </source>
</reference>
<keyword evidence="5" id="KW-0804">Transcription</keyword>
<dbReference type="GO" id="GO:0016987">
    <property type="term" value="F:sigma factor activity"/>
    <property type="evidence" value="ECO:0007669"/>
    <property type="project" value="UniProtKB-KW"/>
</dbReference>
<dbReference type="SUPFAM" id="SSF88946">
    <property type="entry name" value="Sigma2 domain of RNA polymerase sigma factors"/>
    <property type="match status" value="1"/>
</dbReference>
<evidence type="ECO:0000256" key="4">
    <source>
        <dbReference type="ARBA" id="ARBA00023125"/>
    </source>
</evidence>
<dbReference type="OrthoDB" id="291047at2"/>
<evidence type="ECO:0000313" key="7">
    <source>
        <dbReference type="EMBL" id="QDU21913.1"/>
    </source>
</evidence>